<dbReference type="STRING" id="155974.SAMN04487818_101675"/>
<comment type="catalytic activity">
    <reaction evidence="3">
        <text>L-allo-threonine + NADP(+) = aminoacetone + CO2 + NADPH</text>
        <dbReference type="Rhea" id="RHEA:43524"/>
        <dbReference type="ChEBI" id="CHEBI:16526"/>
        <dbReference type="ChEBI" id="CHEBI:57783"/>
        <dbReference type="ChEBI" id="CHEBI:58320"/>
        <dbReference type="ChEBI" id="CHEBI:58349"/>
        <dbReference type="ChEBI" id="CHEBI:58585"/>
        <dbReference type="EC" id="1.1.1.381"/>
    </reaction>
</comment>
<name>A0A1H9LN35_9PSEU</name>
<dbReference type="EC" id="1.1.1.298" evidence="4"/>
<keyword evidence="2" id="KW-0560">Oxidoreductase</keyword>
<evidence type="ECO:0000256" key="1">
    <source>
        <dbReference type="ARBA" id="ARBA00006484"/>
    </source>
</evidence>
<dbReference type="EC" id="1.1.1.381" evidence="5"/>
<dbReference type="Gene3D" id="3.40.50.720">
    <property type="entry name" value="NAD(P)-binding Rossmann-like Domain"/>
    <property type="match status" value="1"/>
</dbReference>
<reference evidence="13" key="1">
    <citation type="submission" date="2016-10" db="EMBL/GenBank/DDBJ databases">
        <authorList>
            <person name="Varghese N."/>
            <person name="Submissions S."/>
        </authorList>
    </citation>
    <scope>NUCLEOTIDE SEQUENCE [LARGE SCALE GENOMIC DNA]</scope>
    <source>
        <strain evidence="13">DSM 44260</strain>
    </source>
</reference>
<dbReference type="PANTHER" id="PTHR43086:SF3">
    <property type="entry name" value="NADP-DEPENDENT 3-HYDROXY ACID DEHYDROGENASE YDFG"/>
    <property type="match status" value="1"/>
</dbReference>
<dbReference type="PIRSF" id="PIRSF000126">
    <property type="entry name" value="11-beta-HSD1"/>
    <property type="match status" value="1"/>
</dbReference>
<evidence type="ECO:0000256" key="10">
    <source>
        <dbReference type="ARBA" id="ARBA00047274"/>
    </source>
</evidence>
<dbReference type="GO" id="GO:0035527">
    <property type="term" value="F:3-hydroxypropionate dehydrogenase (NADP+) activity"/>
    <property type="evidence" value="ECO:0007669"/>
    <property type="project" value="UniProtKB-EC"/>
</dbReference>
<evidence type="ECO:0000256" key="9">
    <source>
        <dbReference type="ARBA" id="ARBA00045650"/>
    </source>
</evidence>
<dbReference type="Pfam" id="PF00106">
    <property type="entry name" value="adh_short"/>
    <property type="match status" value="1"/>
</dbReference>
<keyword evidence="13" id="KW-1185">Reference proteome</keyword>
<dbReference type="PRINTS" id="PR00081">
    <property type="entry name" value="GDHRDH"/>
</dbReference>
<evidence type="ECO:0000256" key="8">
    <source>
        <dbReference type="ARBA" id="ARBA00044349"/>
    </source>
</evidence>
<dbReference type="AlphaFoldDB" id="A0A1H9LN35"/>
<evidence type="ECO:0000256" key="5">
    <source>
        <dbReference type="ARBA" id="ARBA00044059"/>
    </source>
</evidence>
<gene>
    <name evidence="12" type="ORF">SAMN04487818_101675</name>
</gene>
<dbReference type="SUPFAM" id="SSF51735">
    <property type="entry name" value="NAD(P)-binding Rossmann-fold domains"/>
    <property type="match status" value="1"/>
</dbReference>
<evidence type="ECO:0000256" key="6">
    <source>
        <dbReference type="ARBA" id="ARBA00044065"/>
    </source>
</evidence>
<evidence type="ECO:0000256" key="11">
    <source>
        <dbReference type="RuleBase" id="RU000363"/>
    </source>
</evidence>
<dbReference type="EMBL" id="FOGI01000001">
    <property type="protein sequence ID" value="SER12901.1"/>
    <property type="molecule type" value="Genomic_DNA"/>
</dbReference>
<evidence type="ECO:0000313" key="13">
    <source>
        <dbReference type="Proteomes" id="UP000199051"/>
    </source>
</evidence>
<protein>
    <recommendedName>
        <fullName evidence="6">NADP-dependent 3-hydroxy acid dehydrogenase YdfG</fullName>
        <ecNumber evidence="4">1.1.1.298</ecNumber>
        <ecNumber evidence="5">1.1.1.381</ecNumber>
    </recommendedName>
    <alternativeName>
        <fullName evidence="8">L-allo-threonine dehydrogenase</fullName>
    </alternativeName>
    <alternativeName>
        <fullName evidence="7">Malonic semialdehyde reductase</fullName>
    </alternativeName>
</protein>
<organism evidence="12 13">
    <name type="scientific">Actinokineospora terrae</name>
    <dbReference type="NCBI Taxonomy" id="155974"/>
    <lineage>
        <taxon>Bacteria</taxon>
        <taxon>Bacillati</taxon>
        <taxon>Actinomycetota</taxon>
        <taxon>Actinomycetes</taxon>
        <taxon>Pseudonocardiales</taxon>
        <taxon>Pseudonocardiaceae</taxon>
        <taxon>Actinokineospora</taxon>
    </lineage>
</organism>
<comment type="catalytic activity">
    <reaction evidence="10">
        <text>3-hydroxypropanoate + NADP(+) = 3-oxopropanoate + NADPH + H(+)</text>
        <dbReference type="Rhea" id="RHEA:26438"/>
        <dbReference type="ChEBI" id="CHEBI:15378"/>
        <dbReference type="ChEBI" id="CHEBI:16510"/>
        <dbReference type="ChEBI" id="CHEBI:33190"/>
        <dbReference type="ChEBI" id="CHEBI:57783"/>
        <dbReference type="ChEBI" id="CHEBI:58349"/>
        <dbReference type="EC" id="1.1.1.298"/>
    </reaction>
</comment>
<evidence type="ECO:0000256" key="2">
    <source>
        <dbReference type="ARBA" id="ARBA00023002"/>
    </source>
</evidence>
<evidence type="ECO:0000256" key="4">
    <source>
        <dbReference type="ARBA" id="ARBA00044050"/>
    </source>
</evidence>
<dbReference type="PRINTS" id="PR00080">
    <property type="entry name" value="SDRFAMILY"/>
</dbReference>
<comment type="similarity">
    <text evidence="1 11">Belongs to the short-chain dehydrogenases/reductases (SDR) family.</text>
</comment>
<dbReference type="PANTHER" id="PTHR43086">
    <property type="entry name" value="VERY-LONG-CHAIN 3-OXOOACYL-COA REDUCTASE"/>
    <property type="match status" value="1"/>
</dbReference>
<dbReference type="InterPro" id="IPR002347">
    <property type="entry name" value="SDR_fam"/>
</dbReference>
<dbReference type="Proteomes" id="UP000199051">
    <property type="component" value="Unassembled WGS sequence"/>
</dbReference>
<dbReference type="PROSITE" id="PS00061">
    <property type="entry name" value="ADH_SHORT"/>
    <property type="match status" value="1"/>
</dbReference>
<evidence type="ECO:0000256" key="3">
    <source>
        <dbReference type="ARBA" id="ARBA00043812"/>
    </source>
</evidence>
<sequence>MSTALVTGASAGLGVEFAEQFAKRGYDVVLVARTEHRLRDLAQRLTSTYGVRAEVIAQDLSTVDAVPTITRELAARGITVHTLVNNAGFGSAGRFEEIADGRDRDQLMVNVVSLVGLTRALIPRILDGKGAVINVASTAGLQPTPYFATYGAGKAFVLTFSLALRAELKGRATVLCVCPGPTETQFFDTVEVGRNAAIGGKFMTAQAVVAATLRALDRDRGYLVPGLLNSANAHLTPRRPRKMVAAIAERVSRGVLSG</sequence>
<proteinExistence type="inferred from homology"/>
<accession>A0A1H9LN35</accession>
<dbReference type="InterPro" id="IPR020904">
    <property type="entry name" value="Sc_DH/Rdtase_CS"/>
</dbReference>
<dbReference type="RefSeq" id="WP_092774870.1">
    <property type="nucleotide sequence ID" value="NZ_FOGI01000001.1"/>
</dbReference>
<comment type="function">
    <text evidence="9">NADP-dependent dehydrogenase with broad substrate specificity acting on 3-hydroxy acids. Catalyzes the NADP-dependent oxidation of L-allo-threonine to L-2-amino-3-keto-butyrate, which is spontaneously decarboxylated into aminoacetone. Also acts on D-threonine, L-serine, D-serine, D-3-hydroxyisobutyrate, L-3-hydroxyisobutyrate, D-glycerate and L-glycerate. Able to catalyze the reduction of the malonic semialdehyde to 3-hydroxypropionic acid. YdfG is apparently supplementing RutE, the presumed malonic semialdehyde reductase involved in pyrimidine degradation since both are able to detoxify malonic semialdehyde.</text>
</comment>
<evidence type="ECO:0000313" key="12">
    <source>
        <dbReference type="EMBL" id="SER12901.1"/>
    </source>
</evidence>
<evidence type="ECO:0000256" key="7">
    <source>
        <dbReference type="ARBA" id="ARBA00044271"/>
    </source>
</evidence>
<dbReference type="InterPro" id="IPR036291">
    <property type="entry name" value="NAD(P)-bd_dom_sf"/>
</dbReference>